<dbReference type="PANTHER" id="PTHR43321:SF3">
    <property type="entry name" value="GLUTAMATE DECARBOXYLASE"/>
    <property type="match status" value="1"/>
</dbReference>
<proteinExistence type="inferred from homology"/>
<evidence type="ECO:0000256" key="7">
    <source>
        <dbReference type="RuleBase" id="RU000382"/>
    </source>
</evidence>
<dbReference type="RefSeq" id="XP_013891038.1">
    <property type="nucleotide sequence ID" value="XM_014035584.1"/>
</dbReference>
<protein>
    <recommendedName>
        <fullName evidence="3">glutamate decarboxylase</fullName>
        <ecNumber evidence="3">4.1.1.15</ecNumber>
    </recommendedName>
</protein>
<comment type="similarity">
    <text evidence="2 7">Belongs to the group II decarboxylase family.</text>
</comment>
<dbReference type="Proteomes" id="UP000054498">
    <property type="component" value="Unassembled WGS sequence"/>
</dbReference>
<dbReference type="GO" id="GO:0004351">
    <property type="term" value="F:glutamate decarboxylase activity"/>
    <property type="evidence" value="ECO:0007669"/>
    <property type="project" value="UniProtKB-EC"/>
</dbReference>
<dbReference type="EC" id="4.1.1.15" evidence="3"/>
<dbReference type="EMBL" id="KK106037">
    <property type="protein sequence ID" value="KIY92018.1"/>
    <property type="molecule type" value="Genomic_DNA"/>
</dbReference>
<dbReference type="PANTHER" id="PTHR43321">
    <property type="entry name" value="GLUTAMATE DECARBOXYLASE"/>
    <property type="match status" value="1"/>
</dbReference>
<sequence length="142" mass="15478">MIITPIAPIPPAGPVGPITPPPQYPSCTDIQNRCVSMLADLFNSPACGTRATGTASIGSSEAIMLAGLALKKRWMAKRKAAGLPYDKPNLIMSSTTQVCWHKFTRYWDVEERLVPVEEGRYCITADLAKELIDDVSKGEGWN</sequence>
<evidence type="ECO:0000256" key="1">
    <source>
        <dbReference type="ARBA" id="ARBA00001933"/>
    </source>
</evidence>
<dbReference type="Pfam" id="PF00282">
    <property type="entry name" value="Pyridoxal_deC"/>
    <property type="match status" value="1"/>
</dbReference>
<evidence type="ECO:0000256" key="2">
    <source>
        <dbReference type="ARBA" id="ARBA00009533"/>
    </source>
</evidence>
<keyword evidence="9" id="KW-1185">Reference proteome</keyword>
<dbReference type="STRING" id="145388.A0A0D2K742"/>
<gene>
    <name evidence="8" type="ORF">MNEG_15945</name>
</gene>
<dbReference type="AlphaFoldDB" id="A0A0D2K742"/>
<evidence type="ECO:0000256" key="6">
    <source>
        <dbReference type="ARBA" id="ARBA00048868"/>
    </source>
</evidence>
<dbReference type="InterPro" id="IPR010107">
    <property type="entry name" value="Glutamate_decarboxylase"/>
</dbReference>
<evidence type="ECO:0000256" key="5">
    <source>
        <dbReference type="ARBA" id="ARBA00023239"/>
    </source>
</evidence>
<evidence type="ECO:0000313" key="8">
    <source>
        <dbReference type="EMBL" id="KIY92018.1"/>
    </source>
</evidence>
<evidence type="ECO:0000313" key="9">
    <source>
        <dbReference type="Proteomes" id="UP000054498"/>
    </source>
</evidence>
<dbReference type="GO" id="GO:0005829">
    <property type="term" value="C:cytosol"/>
    <property type="evidence" value="ECO:0007669"/>
    <property type="project" value="TreeGrafter"/>
</dbReference>
<dbReference type="InterPro" id="IPR015421">
    <property type="entry name" value="PyrdxlP-dep_Trfase_major"/>
</dbReference>
<comment type="catalytic activity">
    <reaction evidence="6">
        <text>L-glutamate + H(+) = 4-aminobutanoate + CO2</text>
        <dbReference type="Rhea" id="RHEA:17785"/>
        <dbReference type="ChEBI" id="CHEBI:15378"/>
        <dbReference type="ChEBI" id="CHEBI:16526"/>
        <dbReference type="ChEBI" id="CHEBI:29985"/>
        <dbReference type="ChEBI" id="CHEBI:59888"/>
        <dbReference type="EC" id="4.1.1.15"/>
    </reaction>
</comment>
<comment type="cofactor">
    <cofactor evidence="1 7">
        <name>pyridoxal 5'-phosphate</name>
        <dbReference type="ChEBI" id="CHEBI:597326"/>
    </cofactor>
</comment>
<keyword evidence="5 7" id="KW-0456">Lyase</keyword>
<name>A0A0D2K742_9CHLO</name>
<dbReference type="KEGG" id="mng:MNEG_15945"/>
<dbReference type="GO" id="GO:0030170">
    <property type="term" value="F:pyridoxal phosphate binding"/>
    <property type="evidence" value="ECO:0007669"/>
    <property type="project" value="InterPro"/>
</dbReference>
<evidence type="ECO:0000256" key="3">
    <source>
        <dbReference type="ARBA" id="ARBA00012421"/>
    </source>
</evidence>
<dbReference type="InterPro" id="IPR002129">
    <property type="entry name" value="PyrdxlP-dep_de-COase"/>
</dbReference>
<keyword evidence="4 7" id="KW-0663">Pyridoxal phosphate</keyword>
<organism evidence="8 9">
    <name type="scientific">Monoraphidium neglectum</name>
    <dbReference type="NCBI Taxonomy" id="145388"/>
    <lineage>
        <taxon>Eukaryota</taxon>
        <taxon>Viridiplantae</taxon>
        <taxon>Chlorophyta</taxon>
        <taxon>core chlorophytes</taxon>
        <taxon>Chlorophyceae</taxon>
        <taxon>CS clade</taxon>
        <taxon>Sphaeropleales</taxon>
        <taxon>Selenastraceae</taxon>
        <taxon>Monoraphidium</taxon>
    </lineage>
</organism>
<reference evidence="8 9" key="1">
    <citation type="journal article" date="2013" name="BMC Genomics">
        <title>Reconstruction of the lipid metabolism for the microalga Monoraphidium neglectum from its genome sequence reveals characteristics suitable for biofuel production.</title>
        <authorList>
            <person name="Bogen C."/>
            <person name="Al-Dilaimi A."/>
            <person name="Albersmeier A."/>
            <person name="Wichmann J."/>
            <person name="Grundmann M."/>
            <person name="Rupp O."/>
            <person name="Lauersen K.J."/>
            <person name="Blifernez-Klassen O."/>
            <person name="Kalinowski J."/>
            <person name="Goesmann A."/>
            <person name="Mussgnug J.H."/>
            <person name="Kruse O."/>
        </authorList>
    </citation>
    <scope>NUCLEOTIDE SEQUENCE [LARGE SCALE GENOMIC DNA]</scope>
    <source>
        <strain evidence="8 9">SAG 48.87</strain>
    </source>
</reference>
<dbReference type="InterPro" id="IPR015424">
    <property type="entry name" value="PyrdxlP-dep_Trfase"/>
</dbReference>
<dbReference type="OrthoDB" id="5152799at2759"/>
<dbReference type="GO" id="GO:0006538">
    <property type="term" value="P:L-glutamate catabolic process"/>
    <property type="evidence" value="ECO:0007669"/>
    <property type="project" value="TreeGrafter"/>
</dbReference>
<dbReference type="GeneID" id="25733656"/>
<evidence type="ECO:0000256" key="4">
    <source>
        <dbReference type="ARBA" id="ARBA00022898"/>
    </source>
</evidence>
<dbReference type="SUPFAM" id="SSF53383">
    <property type="entry name" value="PLP-dependent transferases"/>
    <property type="match status" value="1"/>
</dbReference>
<accession>A0A0D2K742</accession>
<dbReference type="Gene3D" id="3.40.640.10">
    <property type="entry name" value="Type I PLP-dependent aspartate aminotransferase-like (Major domain)"/>
    <property type="match status" value="1"/>
</dbReference>